<accession>A0ABQ3WT08</accession>
<gene>
    <name evidence="1" type="ORF">Aca07nite_66640</name>
</gene>
<reference evidence="1" key="1">
    <citation type="submission" date="2021-01" db="EMBL/GenBank/DDBJ databases">
        <title>Whole genome shotgun sequence of Actinoplanes capillaceus NBRC 16408.</title>
        <authorList>
            <person name="Komaki H."/>
            <person name="Tamura T."/>
        </authorList>
    </citation>
    <scope>NUCLEOTIDE SEQUENCE [LARGE SCALE GENOMIC DNA]</scope>
    <source>
        <strain evidence="1">NBRC 16408</strain>
    </source>
</reference>
<sequence>MRVSPSERCPVASDSTVAMVSKAMRGRRTAVTAFSKPAGLRHQEDWDILAG</sequence>
<organism evidence="1">
    <name type="scientific">Actinoplanes campanulatus</name>
    <dbReference type="NCBI Taxonomy" id="113559"/>
    <lineage>
        <taxon>Bacteria</taxon>
        <taxon>Bacillati</taxon>
        <taxon>Actinomycetota</taxon>
        <taxon>Actinomycetes</taxon>
        <taxon>Micromonosporales</taxon>
        <taxon>Micromonosporaceae</taxon>
        <taxon>Actinoplanes</taxon>
    </lineage>
</organism>
<protein>
    <submittedName>
        <fullName evidence="1">Uncharacterized protein</fullName>
    </submittedName>
</protein>
<proteinExistence type="predicted"/>
<comment type="caution">
    <text evidence="1">The sequence shown here is derived from an EMBL/GenBank/DDBJ whole genome shotgun (WGS) entry which is preliminary data.</text>
</comment>
<dbReference type="EMBL" id="BOMF01000127">
    <property type="protein sequence ID" value="GID49389.1"/>
    <property type="molecule type" value="Genomic_DNA"/>
</dbReference>
<evidence type="ECO:0000313" key="1">
    <source>
        <dbReference type="EMBL" id="GID49389.1"/>
    </source>
</evidence>
<name>A0ABQ3WT08_9ACTN</name>